<evidence type="ECO:0000313" key="5">
    <source>
        <dbReference type="Proteomes" id="UP000297025"/>
    </source>
</evidence>
<reference evidence="4" key="4">
    <citation type="submission" date="2019-03" db="EMBL/GenBank/DDBJ databases">
        <authorList>
            <person name="Huang Y."/>
        </authorList>
    </citation>
    <scope>NUCLEOTIDE SEQUENCE</scope>
    <source>
        <strain evidence="4">JCM 16608</strain>
    </source>
</reference>
<keyword evidence="6" id="KW-1185">Reference proteome</keyword>
<dbReference type="Proteomes" id="UP000630594">
    <property type="component" value="Unassembled WGS sequence"/>
</dbReference>
<evidence type="ECO:0000313" key="4">
    <source>
        <dbReference type="EMBL" id="QCC76312.1"/>
    </source>
</evidence>
<gene>
    <name evidence="4" type="ORF">E2C04_02160</name>
    <name evidence="3" type="ORF">GCM10007231_03540</name>
</gene>
<dbReference type="KEGG" id="ndp:E2C04_02160"/>
<reference evidence="4 5" key="1">
    <citation type="journal article" date="2008" name="Int. J. Syst. Evol. Microbiol.">
        <title>Nocardioides daphniae sp. nov., isolated from Daphnia cucullata (Crustacea: Cladocera).</title>
        <authorList>
            <person name="Toth E.M."/>
            <person name="Keki Z."/>
            <person name="Homonnay Z.G."/>
            <person name="Borsodi A.K."/>
            <person name="Marialigeti K."/>
            <person name="Schumann P."/>
        </authorList>
    </citation>
    <scope>NUCLEOTIDE SEQUENCE [LARGE SCALE GENOMIC DNA]</scope>
    <source>
        <strain evidence="4 5">JCM 16608</strain>
    </source>
</reference>
<feature type="signal peptide" evidence="2">
    <location>
        <begin position="1"/>
        <end position="27"/>
    </location>
</feature>
<dbReference type="OrthoDB" id="5150063at2"/>
<proteinExistence type="predicted"/>
<dbReference type="RefSeq" id="WP_135831361.1">
    <property type="nucleotide sequence ID" value="NZ_BMCK01000001.1"/>
</dbReference>
<dbReference type="Proteomes" id="UP000297025">
    <property type="component" value="Chromosome"/>
</dbReference>
<sequence length="268" mass="29650">MTSRTSLPFLLTTLVAALLVPAAPAGAASADGTRHPHVQPGLPDNKAVTTPGGTFASLVPLVNRTRTKQTAWVTFSRTCLVGGSKQEVLVSQQKVTVPADKNPTATGAYPVRFVKAAVPVPQECADGLEVGDQIGWTSVNVTTDRPTAPGGAVYELLHWGRPLTRKNREFNLKIHAKAPKPRRNYELHHAYPVKYAKKFAALGLPVHDPRHLRWWCDKPNQEGGYRSRVGAYNAAWKKFFARNKKPSLTKVVLFRRDLERPTRFSYHC</sequence>
<reference evidence="3" key="5">
    <citation type="submission" date="2024-05" db="EMBL/GenBank/DDBJ databases">
        <authorList>
            <person name="Sun Q."/>
            <person name="Sedlacek I."/>
        </authorList>
    </citation>
    <scope>NUCLEOTIDE SEQUENCE</scope>
    <source>
        <strain evidence="3">CCM 7403</strain>
    </source>
</reference>
<reference evidence="3" key="2">
    <citation type="journal article" date="2014" name="Int. J. Syst. Evol. Microbiol.">
        <title>Complete genome of a new Firmicutes species belonging to the dominant human colonic microbiota ('Ruminococcus bicirculans') reveals two chromosomes and a selective capacity to utilize plant glucans.</title>
        <authorList>
            <consortium name="NISC Comparative Sequencing Program"/>
            <person name="Wegmann U."/>
            <person name="Louis P."/>
            <person name="Goesmann A."/>
            <person name="Henrissat B."/>
            <person name="Duncan S.H."/>
            <person name="Flint H.J."/>
        </authorList>
    </citation>
    <scope>NUCLEOTIDE SEQUENCE</scope>
    <source>
        <strain evidence="3">CCM 7403</strain>
    </source>
</reference>
<name>A0A4P7U840_9ACTN</name>
<dbReference type="EMBL" id="BMCK01000001">
    <property type="protein sequence ID" value="GGD08060.1"/>
    <property type="molecule type" value="Genomic_DNA"/>
</dbReference>
<evidence type="ECO:0000256" key="1">
    <source>
        <dbReference type="SAM" id="MobiDB-lite"/>
    </source>
</evidence>
<feature type="chain" id="PRO_5020904282" evidence="2">
    <location>
        <begin position="28"/>
        <end position="268"/>
    </location>
</feature>
<protein>
    <submittedName>
        <fullName evidence="4">Uncharacterized protein</fullName>
    </submittedName>
</protein>
<accession>A0A4P7U840</accession>
<dbReference type="EMBL" id="CP038462">
    <property type="protein sequence ID" value="QCC76312.1"/>
    <property type="molecule type" value="Genomic_DNA"/>
</dbReference>
<keyword evidence="2" id="KW-0732">Signal</keyword>
<evidence type="ECO:0000313" key="3">
    <source>
        <dbReference type="EMBL" id="GGD08060.1"/>
    </source>
</evidence>
<evidence type="ECO:0000313" key="6">
    <source>
        <dbReference type="Proteomes" id="UP000630594"/>
    </source>
</evidence>
<reference evidence="6" key="3">
    <citation type="journal article" date="2019" name="Int. J. Syst. Evol. Microbiol.">
        <title>The Global Catalogue of Microorganisms (GCM) 10K type strain sequencing project: providing services to taxonomists for standard genome sequencing and annotation.</title>
        <authorList>
            <consortium name="The Broad Institute Genomics Platform"/>
            <consortium name="The Broad Institute Genome Sequencing Center for Infectious Disease"/>
            <person name="Wu L."/>
            <person name="Ma J."/>
        </authorList>
    </citation>
    <scope>NUCLEOTIDE SEQUENCE [LARGE SCALE GENOMIC DNA]</scope>
    <source>
        <strain evidence="6">CCM 7403</strain>
    </source>
</reference>
<feature type="region of interest" description="Disordered" evidence="1">
    <location>
        <begin position="27"/>
        <end position="47"/>
    </location>
</feature>
<evidence type="ECO:0000256" key="2">
    <source>
        <dbReference type="SAM" id="SignalP"/>
    </source>
</evidence>
<dbReference type="AlphaFoldDB" id="A0A4P7U840"/>
<organism evidence="4 5">
    <name type="scientific">Nocardioides daphniae</name>
    <dbReference type="NCBI Taxonomy" id="402297"/>
    <lineage>
        <taxon>Bacteria</taxon>
        <taxon>Bacillati</taxon>
        <taxon>Actinomycetota</taxon>
        <taxon>Actinomycetes</taxon>
        <taxon>Propionibacteriales</taxon>
        <taxon>Nocardioidaceae</taxon>
        <taxon>Nocardioides</taxon>
    </lineage>
</organism>